<feature type="region of interest" description="Disordered" evidence="1">
    <location>
        <begin position="53"/>
        <end position="97"/>
    </location>
</feature>
<evidence type="ECO:0000313" key="2">
    <source>
        <dbReference type="EMBL" id="KAG2833172.1"/>
    </source>
</evidence>
<dbReference type="Proteomes" id="UP000736787">
    <property type="component" value="Unassembled WGS sequence"/>
</dbReference>
<organism evidence="2 6">
    <name type="scientific">Phytophthora cactorum</name>
    <dbReference type="NCBI Taxonomy" id="29920"/>
    <lineage>
        <taxon>Eukaryota</taxon>
        <taxon>Sar</taxon>
        <taxon>Stramenopiles</taxon>
        <taxon>Oomycota</taxon>
        <taxon>Peronosporomycetes</taxon>
        <taxon>Peronosporales</taxon>
        <taxon>Peronosporaceae</taxon>
        <taxon>Phytophthora</taxon>
    </lineage>
</organism>
<evidence type="ECO:0000256" key="1">
    <source>
        <dbReference type="SAM" id="MobiDB-lite"/>
    </source>
</evidence>
<feature type="compositionally biased region" description="Polar residues" evidence="1">
    <location>
        <begin position="81"/>
        <end position="91"/>
    </location>
</feature>
<gene>
    <name evidence="2" type="ORF">PC113_g20625</name>
    <name evidence="3" type="ORF">PC115_g20437</name>
    <name evidence="4" type="ORF">PC117_g22655</name>
    <name evidence="5" type="ORF">PC118_g20558</name>
</gene>
<evidence type="ECO:0000313" key="4">
    <source>
        <dbReference type="EMBL" id="KAG2898036.1"/>
    </source>
</evidence>
<evidence type="ECO:0000313" key="5">
    <source>
        <dbReference type="EMBL" id="KAG2964055.1"/>
    </source>
</evidence>
<name>A0A8T0Y324_9STRA</name>
<dbReference type="AlphaFoldDB" id="A0A8T0Y324"/>
<sequence length="97" mass="11264">MGKTIWNVADLQPEFFKVKRVALRNRTHKLHHLMEILGKWVELHDEARRAGRKRLKDAGKPLPAITREALEKQREERRTGLGQSVKQGTGHTHNELI</sequence>
<dbReference type="EMBL" id="RCMG01001215">
    <property type="protein sequence ID" value="KAG2833172.1"/>
    <property type="molecule type" value="Genomic_DNA"/>
</dbReference>
<dbReference type="VEuPathDB" id="FungiDB:PC110_g18847"/>
<dbReference type="Proteomes" id="UP000735874">
    <property type="component" value="Unassembled WGS sequence"/>
</dbReference>
<dbReference type="EMBL" id="RCMI01001287">
    <property type="protein sequence ID" value="KAG2887172.1"/>
    <property type="molecule type" value="Genomic_DNA"/>
</dbReference>
<comment type="caution">
    <text evidence="2">The sequence shown here is derived from an EMBL/GenBank/DDBJ whole genome shotgun (WGS) entry which is preliminary data.</text>
</comment>
<accession>A0A8T0Y324</accession>
<dbReference type="Proteomes" id="UP000774804">
    <property type="component" value="Unassembled WGS sequence"/>
</dbReference>
<dbReference type="EMBL" id="RCMK01001273">
    <property type="protein sequence ID" value="KAG2898036.1"/>
    <property type="molecule type" value="Genomic_DNA"/>
</dbReference>
<proteinExistence type="predicted"/>
<evidence type="ECO:0000313" key="3">
    <source>
        <dbReference type="EMBL" id="KAG2887172.1"/>
    </source>
</evidence>
<dbReference type="EMBL" id="RCML01001257">
    <property type="protein sequence ID" value="KAG2964055.1"/>
    <property type="molecule type" value="Genomic_DNA"/>
</dbReference>
<feature type="compositionally biased region" description="Basic and acidic residues" evidence="1">
    <location>
        <begin position="68"/>
        <end position="79"/>
    </location>
</feature>
<protein>
    <submittedName>
        <fullName evidence="2">Uncharacterized protein</fullName>
    </submittedName>
</protein>
<dbReference type="Proteomes" id="UP000697107">
    <property type="component" value="Unassembled WGS sequence"/>
</dbReference>
<reference evidence="2" key="1">
    <citation type="submission" date="2018-10" db="EMBL/GenBank/DDBJ databases">
        <title>Effector identification in a new, highly contiguous assembly of the strawberry crown rot pathogen Phytophthora cactorum.</title>
        <authorList>
            <person name="Armitage A.D."/>
            <person name="Nellist C.F."/>
            <person name="Bates H."/>
            <person name="Vickerstaff R.J."/>
            <person name="Harrison R.J."/>
        </authorList>
    </citation>
    <scope>NUCLEOTIDE SEQUENCE</scope>
    <source>
        <strain evidence="2">15-7</strain>
        <strain evidence="3">4032</strain>
        <strain evidence="4">4040</strain>
        <strain evidence="5">P415</strain>
    </source>
</reference>
<evidence type="ECO:0000313" key="6">
    <source>
        <dbReference type="Proteomes" id="UP000735874"/>
    </source>
</evidence>